<dbReference type="InterPro" id="IPR036428">
    <property type="entry name" value="PCD_sf"/>
</dbReference>
<evidence type="ECO:0000256" key="3">
    <source>
        <dbReference type="ARBA" id="ARBA00013252"/>
    </source>
</evidence>
<keyword evidence="4" id="KW-0456">Lyase</keyword>
<name>A0A480AJZ0_9BURK</name>
<dbReference type="EMBL" id="BJCL01000001">
    <property type="protein sequence ID" value="GCL61336.1"/>
    <property type="molecule type" value="Genomic_DNA"/>
</dbReference>
<dbReference type="OrthoDB" id="9794987at2"/>
<dbReference type="SUPFAM" id="SSF55248">
    <property type="entry name" value="PCD-like"/>
    <property type="match status" value="1"/>
</dbReference>
<dbReference type="NCBIfam" id="NF002017">
    <property type="entry name" value="PRK00823.1-2"/>
    <property type="match status" value="1"/>
</dbReference>
<accession>A0A480AJZ0</accession>
<dbReference type="AlphaFoldDB" id="A0A480AJZ0"/>
<dbReference type="InterPro" id="IPR001533">
    <property type="entry name" value="Pterin_deHydtase"/>
</dbReference>
<proteinExistence type="inferred from homology"/>
<comment type="similarity">
    <text evidence="2">Belongs to the pterin-4-alpha-carbinolamine dehydratase family.</text>
</comment>
<protein>
    <recommendedName>
        <fullName evidence="3">4a-hydroxytetrahydrobiopterin dehydratase</fullName>
        <ecNumber evidence="3">4.2.1.96</ecNumber>
    </recommendedName>
</protein>
<dbReference type="EC" id="4.2.1.96" evidence="3"/>
<dbReference type="GO" id="GO:0008124">
    <property type="term" value="F:4-alpha-hydroxytetrahydrobiopterin dehydratase activity"/>
    <property type="evidence" value="ECO:0007669"/>
    <property type="project" value="UniProtKB-EC"/>
</dbReference>
<evidence type="ECO:0000256" key="4">
    <source>
        <dbReference type="ARBA" id="ARBA00023239"/>
    </source>
</evidence>
<dbReference type="RefSeq" id="WP_137731098.1">
    <property type="nucleotide sequence ID" value="NZ_BJCL01000001.1"/>
</dbReference>
<sequence>MTVAAQAVLPLAEVQAHLQAHLPRWTVSDGAIRRTLRTGGWKGTLMAVNTIGHLAEVAWHHPELQVSYATVAIALNTHDAGGITAKDLALAAKIEQVLCWQPGADPGAVLDGTPDTDAHRYIVYD</sequence>
<dbReference type="Gene3D" id="3.30.1360.20">
    <property type="entry name" value="Transcriptional coactivator/pterin dehydratase"/>
    <property type="match status" value="1"/>
</dbReference>
<dbReference type="Proteomes" id="UP000301751">
    <property type="component" value="Unassembled WGS sequence"/>
</dbReference>
<dbReference type="CDD" id="cd00488">
    <property type="entry name" value="PCD_DCoH"/>
    <property type="match status" value="1"/>
</dbReference>
<organism evidence="5 6">
    <name type="scientific">Pseudaquabacterium pictum</name>
    <dbReference type="NCBI Taxonomy" id="2315236"/>
    <lineage>
        <taxon>Bacteria</taxon>
        <taxon>Pseudomonadati</taxon>
        <taxon>Pseudomonadota</taxon>
        <taxon>Betaproteobacteria</taxon>
        <taxon>Burkholderiales</taxon>
        <taxon>Sphaerotilaceae</taxon>
        <taxon>Pseudaquabacterium</taxon>
    </lineage>
</organism>
<dbReference type="PANTHER" id="PTHR12599:SF0">
    <property type="entry name" value="PTERIN-4-ALPHA-CARBINOLAMINE DEHYDRATASE"/>
    <property type="match status" value="1"/>
</dbReference>
<dbReference type="Pfam" id="PF01329">
    <property type="entry name" value="Pterin_4a"/>
    <property type="match status" value="1"/>
</dbReference>
<evidence type="ECO:0000256" key="2">
    <source>
        <dbReference type="ARBA" id="ARBA00006472"/>
    </source>
</evidence>
<reference evidence="6" key="1">
    <citation type="submission" date="2019-03" db="EMBL/GenBank/DDBJ databases">
        <title>Aquabacterium pictum sp.nov., the first bacteriochlorophyll a-containing freshwater bacterium in the genus Aquabacterium of the class Betaproteobacteria.</title>
        <authorList>
            <person name="Hirose S."/>
            <person name="Tank M."/>
            <person name="Hara E."/>
            <person name="Tamaki H."/>
            <person name="Takaichi S."/>
            <person name="Haruta S."/>
            <person name="Hanada S."/>
        </authorList>
    </citation>
    <scope>NUCLEOTIDE SEQUENCE [LARGE SCALE GENOMIC DNA]</scope>
    <source>
        <strain evidence="6">W35</strain>
    </source>
</reference>
<evidence type="ECO:0000256" key="1">
    <source>
        <dbReference type="ARBA" id="ARBA00001554"/>
    </source>
</evidence>
<gene>
    <name evidence="5" type="ORF">AQPW35_04170</name>
</gene>
<comment type="catalytic activity">
    <reaction evidence="1">
        <text>(4aS,6R)-4a-hydroxy-L-erythro-5,6,7,8-tetrahydrobiopterin = (6R)-L-erythro-6,7-dihydrobiopterin + H2O</text>
        <dbReference type="Rhea" id="RHEA:11920"/>
        <dbReference type="ChEBI" id="CHEBI:15377"/>
        <dbReference type="ChEBI" id="CHEBI:15642"/>
        <dbReference type="ChEBI" id="CHEBI:43120"/>
        <dbReference type="EC" id="4.2.1.96"/>
    </reaction>
</comment>
<evidence type="ECO:0000313" key="6">
    <source>
        <dbReference type="Proteomes" id="UP000301751"/>
    </source>
</evidence>
<dbReference type="PANTHER" id="PTHR12599">
    <property type="entry name" value="PTERIN-4-ALPHA-CARBINOLAMINE DEHYDRATASE"/>
    <property type="match status" value="1"/>
</dbReference>
<comment type="caution">
    <text evidence="5">The sequence shown here is derived from an EMBL/GenBank/DDBJ whole genome shotgun (WGS) entry which is preliminary data.</text>
</comment>
<evidence type="ECO:0000313" key="5">
    <source>
        <dbReference type="EMBL" id="GCL61336.1"/>
    </source>
</evidence>
<keyword evidence="6" id="KW-1185">Reference proteome</keyword>
<dbReference type="GO" id="GO:0006729">
    <property type="term" value="P:tetrahydrobiopterin biosynthetic process"/>
    <property type="evidence" value="ECO:0007669"/>
    <property type="project" value="InterPro"/>
</dbReference>